<gene>
    <name evidence="2" type="ORF">OIU74_026017</name>
</gene>
<feature type="region of interest" description="Disordered" evidence="1">
    <location>
        <begin position="16"/>
        <end position="52"/>
    </location>
</feature>
<name>A0A9Q0W2I5_9ROSI</name>
<accession>A0A9Q0W2I5</accession>
<keyword evidence="3" id="KW-1185">Reference proteome</keyword>
<dbReference type="Proteomes" id="UP001151752">
    <property type="component" value="Chromosome 18"/>
</dbReference>
<reference evidence="2" key="1">
    <citation type="submission" date="2022-11" db="EMBL/GenBank/DDBJ databases">
        <authorList>
            <person name="Hyden B.L."/>
            <person name="Feng K."/>
            <person name="Yates T."/>
            <person name="Jawdy S."/>
            <person name="Smart L.B."/>
            <person name="Muchero W."/>
        </authorList>
    </citation>
    <scope>NUCLEOTIDE SEQUENCE</scope>
    <source>
        <tissue evidence="2">Shoot tip</tissue>
    </source>
</reference>
<proteinExistence type="predicted"/>
<evidence type="ECO:0000256" key="1">
    <source>
        <dbReference type="SAM" id="MobiDB-lite"/>
    </source>
</evidence>
<dbReference type="AlphaFoldDB" id="A0A9Q0W2I5"/>
<feature type="compositionally biased region" description="Basic and acidic residues" evidence="1">
    <location>
        <begin position="31"/>
        <end position="42"/>
    </location>
</feature>
<reference evidence="2" key="2">
    <citation type="journal article" date="2023" name="Int. J. Mol. Sci.">
        <title>De Novo Assembly and Annotation of 11 Diverse Shrub Willow (Salix) Genomes Reveals Novel Gene Organization in Sex-Linked Regions.</title>
        <authorList>
            <person name="Hyden B."/>
            <person name="Feng K."/>
            <person name="Yates T.B."/>
            <person name="Jawdy S."/>
            <person name="Cereghino C."/>
            <person name="Smart L.B."/>
            <person name="Muchero W."/>
        </authorList>
    </citation>
    <scope>NUCLEOTIDE SEQUENCE</scope>
    <source>
        <tissue evidence="2">Shoot tip</tissue>
    </source>
</reference>
<dbReference type="EMBL" id="JAPFFM010000006">
    <property type="protein sequence ID" value="KAJ6759451.1"/>
    <property type="molecule type" value="Genomic_DNA"/>
</dbReference>
<protein>
    <submittedName>
        <fullName evidence="2">Uncharacterized protein</fullName>
    </submittedName>
</protein>
<comment type="caution">
    <text evidence="2">The sequence shown here is derived from an EMBL/GenBank/DDBJ whole genome shotgun (WGS) entry which is preliminary data.</text>
</comment>
<evidence type="ECO:0000313" key="3">
    <source>
        <dbReference type="Proteomes" id="UP001151752"/>
    </source>
</evidence>
<sequence length="52" mass="6153">MVMVVKAFKEPLRRTRPFTMKSSLPPQSFEAGRKAWRNEIPRPRKSQLNTRP</sequence>
<organism evidence="2 3">
    <name type="scientific">Salix koriyanagi</name>
    <dbReference type="NCBI Taxonomy" id="2511006"/>
    <lineage>
        <taxon>Eukaryota</taxon>
        <taxon>Viridiplantae</taxon>
        <taxon>Streptophyta</taxon>
        <taxon>Embryophyta</taxon>
        <taxon>Tracheophyta</taxon>
        <taxon>Spermatophyta</taxon>
        <taxon>Magnoliopsida</taxon>
        <taxon>eudicotyledons</taxon>
        <taxon>Gunneridae</taxon>
        <taxon>Pentapetalae</taxon>
        <taxon>rosids</taxon>
        <taxon>fabids</taxon>
        <taxon>Malpighiales</taxon>
        <taxon>Salicaceae</taxon>
        <taxon>Saliceae</taxon>
        <taxon>Salix</taxon>
    </lineage>
</organism>
<evidence type="ECO:0000313" key="2">
    <source>
        <dbReference type="EMBL" id="KAJ6759451.1"/>
    </source>
</evidence>